<dbReference type="AlphaFoldDB" id="A0A0S4J6Z9"/>
<evidence type="ECO:0000313" key="3">
    <source>
        <dbReference type="Proteomes" id="UP000051952"/>
    </source>
</evidence>
<feature type="compositionally biased region" description="Basic residues" evidence="1">
    <location>
        <begin position="179"/>
        <end position="189"/>
    </location>
</feature>
<dbReference type="AntiFam" id="ANF00205">
    <property type="entry name" value="Shadow ORF (opposite nemA)"/>
</dbReference>
<feature type="compositionally biased region" description="Low complexity" evidence="1">
    <location>
        <begin position="200"/>
        <end position="225"/>
    </location>
</feature>
<evidence type="ECO:0000313" key="2">
    <source>
        <dbReference type="EMBL" id="CUG50715.1"/>
    </source>
</evidence>
<reference evidence="3" key="1">
    <citation type="submission" date="2015-09" db="EMBL/GenBank/DDBJ databases">
        <authorList>
            <consortium name="Pathogen Informatics"/>
        </authorList>
    </citation>
    <scope>NUCLEOTIDE SEQUENCE [LARGE SCALE GENOMIC DNA]</scope>
    <source>
        <strain evidence="3">Lake Konstanz</strain>
    </source>
</reference>
<accession>A0A0S4J6Z9</accession>
<gene>
    <name evidence="2" type="ORF">BSAL_05430</name>
</gene>
<evidence type="ECO:0000256" key="1">
    <source>
        <dbReference type="SAM" id="MobiDB-lite"/>
    </source>
</evidence>
<dbReference type="VEuPathDB" id="TriTrypDB:BSAL_05430"/>
<feature type="region of interest" description="Disordered" evidence="1">
    <location>
        <begin position="165"/>
        <end position="241"/>
    </location>
</feature>
<keyword evidence="3" id="KW-1185">Reference proteome</keyword>
<proteinExistence type="predicted"/>
<sequence length="241" mass="26327">QVGVRDVRAAKRNDVRAALRNRLLCSLERVAHVARKRRRPSGVPSSNRGARTLKRVRLRLLVEPKGKAVHHLNTADLERRRQLDRSVERLDVVSGALAVVRAVGAEANPHTLLGNLSNDRSQHLLQEAQAVLDRAAVRVRALVRAGLDKLVDQVPVGAVQLCAAARHRSPPRGSSSQRWRSHAQCRRSLQRSAHAAPRTASSRGSPQSPRPQAQAQTQTRSAGQSRPSGRRGPCATAGKRS</sequence>
<feature type="non-terminal residue" evidence="2">
    <location>
        <position position="1"/>
    </location>
</feature>
<feature type="non-terminal residue" evidence="2">
    <location>
        <position position="241"/>
    </location>
</feature>
<organism evidence="2 3">
    <name type="scientific">Bodo saltans</name>
    <name type="common">Flagellated protozoan</name>
    <dbReference type="NCBI Taxonomy" id="75058"/>
    <lineage>
        <taxon>Eukaryota</taxon>
        <taxon>Discoba</taxon>
        <taxon>Euglenozoa</taxon>
        <taxon>Kinetoplastea</taxon>
        <taxon>Metakinetoplastina</taxon>
        <taxon>Eubodonida</taxon>
        <taxon>Bodonidae</taxon>
        <taxon>Bodo</taxon>
    </lineage>
</organism>
<protein>
    <submittedName>
        <fullName evidence="2">Uncharacterized protein</fullName>
    </submittedName>
</protein>
<dbReference type="Proteomes" id="UP000051952">
    <property type="component" value="Unassembled WGS sequence"/>
</dbReference>
<dbReference type="EMBL" id="CYKH01000848">
    <property type="protein sequence ID" value="CUG50715.1"/>
    <property type="molecule type" value="Genomic_DNA"/>
</dbReference>
<name>A0A0S4J6Z9_BODSA</name>